<accession>A0A8B8RWA4</accession>
<feature type="compositionally biased region" description="Low complexity" evidence="1">
    <location>
        <begin position="112"/>
        <end position="121"/>
    </location>
</feature>
<feature type="compositionally biased region" description="Pro residues" evidence="1">
    <location>
        <begin position="274"/>
        <end position="285"/>
    </location>
</feature>
<feature type="compositionally biased region" description="Basic and acidic residues" evidence="1">
    <location>
        <begin position="40"/>
        <end position="50"/>
    </location>
</feature>
<dbReference type="GeneID" id="116659130"/>
<dbReference type="KEGG" id="cfr:116659130"/>
<evidence type="ECO:0000313" key="2">
    <source>
        <dbReference type="Proteomes" id="UP000694856"/>
    </source>
</evidence>
<protein>
    <submittedName>
        <fullName evidence="3">Translation initiation factor IF-2-like</fullName>
    </submittedName>
</protein>
<organism evidence="2 3">
    <name type="scientific">Camelus ferus</name>
    <name type="common">Wild bactrian camel</name>
    <name type="synonym">Camelus bactrianus ferus</name>
    <dbReference type="NCBI Taxonomy" id="419612"/>
    <lineage>
        <taxon>Eukaryota</taxon>
        <taxon>Metazoa</taxon>
        <taxon>Chordata</taxon>
        <taxon>Craniata</taxon>
        <taxon>Vertebrata</taxon>
        <taxon>Euteleostomi</taxon>
        <taxon>Mammalia</taxon>
        <taxon>Eutheria</taxon>
        <taxon>Laurasiatheria</taxon>
        <taxon>Artiodactyla</taxon>
        <taxon>Tylopoda</taxon>
        <taxon>Camelidae</taxon>
        <taxon>Camelus</taxon>
    </lineage>
</organism>
<proteinExistence type="predicted"/>
<feature type="region of interest" description="Disordered" evidence="1">
    <location>
        <begin position="40"/>
        <end position="285"/>
    </location>
</feature>
<dbReference type="RefSeq" id="XP_032322236.1">
    <property type="nucleotide sequence ID" value="XM_032466345.1"/>
</dbReference>
<evidence type="ECO:0000256" key="1">
    <source>
        <dbReference type="SAM" id="MobiDB-lite"/>
    </source>
</evidence>
<reference evidence="3" key="1">
    <citation type="submission" date="2025-08" db="UniProtKB">
        <authorList>
            <consortium name="RefSeq"/>
        </authorList>
    </citation>
    <scope>IDENTIFICATION</scope>
    <source>
        <tissue evidence="3">Ear skin</tissue>
    </source>
</reference>
<keyword evidence="2" id="KW-1185">Reference proteome</keyword>
<feature type="compositionally biased region" description="Low complexity" evidence="1">
    <location>
        <begin position="205"/>
        <end position="216"/>
    </location>
</feature>
<dbReference type="AlphaFoldDB" id="A0A8B8RWA4"/>
<sequence>MAEKDPELPSSREHTEVTTICTTTIDEKGWNLPGKVFSNIKKEPQRDGKRGGLRTYSIPILEGGRPTNRRIIITQRLSHRSRSSAAPGAQHGKDEPPGHLASKGPGPGLPAGLGEAPGAAGWRSSCGHPAPGPCGRHAGSSAWTPGPTQPPAGGPSGQTADRAGPSPTRQRTGCLKAEVPAAASRQGPAHAGPRPSPPAHPRQLAGAGPSPGKPAGVSRPASPTQRQMRSKENSNPAAQARASPRPAGPWPSPPAGQRNLRGTPDTTPNCVRNPTPPPSSPKIWN</sequence>
<evidence type="ECO:0000313" key="3">
    <source>
        <dbReference type="RefSeq" id="XP_032322236.1"/>
    </source>
</evidence>
<feature type="compositionally biased region" description="Low complexity" evidence="1">
    <location>
        <begin position="233"/>
        <end position="245"/>
    </location>
</feature>
<name>A0A8B8RWA4_CAMFR</name>
<dbReference type="Proteomes" id="UP000694856">
    <property type="component" value="Chromosome 22"/>
</dbReference>
<gene>
    <name evidence="3" type="primary">LOC116659130</name>
</gene>